<accession>A0A915KGQ2</accession>
<dbReference type="AlphaFoldDB" id="A0A915KGQ2"/>
<evidence type="ECO:0000256" key="4">
    <source>
        <dbReference type="ARBA" id="ARBA00022723"/>
    </source>
</evidence>
<feature type="domain" description="Peptidase C83" evidence="5">
    <location>
        <begin position="1"/>
        <end position="125"/>
    </location>
</feature>
<evidence type="ECO:0000259" key="5">
    <source>
        <dbReference type="PROSITE" id="PS51443"/>
    </source>
</evidence>
<evidence type="ECO:0000313" key="7">
    <source>
        <dbReference type="WBParaSite" id="nRc.2.0.1.t37998-RA"/>
    </source>
</evidence>
<dbReference type="GO" id="GO:0046872">
    <property type="term" value="F:metal ion binding"/>
    <property type="evidence" value="ECO:0007669"/>
    <property type="project" value="UniProtKB-KW"/>
</dbReference>
<dbReference type="WBParaSite" id="nRc.2.0.1.t37998-RA">
    <property type="protein sequence ID" value="nRc.2.0.1.t37998-RA"/>
    <property type="gene ID" value="nRc.2.0.1.g37998"/>
</dbReference>
<dbReference type="GO" id="GO:0010038">
    <property type="term" value="P:response to metal ion"/>
    <property type="evidence" value="ECO:0007669"/>
    <property type="project" value="InterPro"/>
</dbReference>
<keyword evidence="3" id="KW-0808">Transferase</keyword>
<dbReference type="InterPro" id="IPR038156">
    <property type="entry name" value="PCS_N_sf"/>
</dbReference>
<keyword evidence="6" id="KW-1185">Reference proteome</keyword>
<organism evidence="6 7">
    <name type="scientific">Romanomermis culicivorax</name>
    <name type="common">Nematode worm</name>
    <dbReference type="NCBI Taxonomy" id="13658"/>
    <lineage>
        <taxon>Eukaryota</taxon>
        <taxon>Metazoa</taxon>
        <taxon>Ecdysozoa</taxon>
        <taxon>Nematoda</taxon>
        <taxon>Enoplea</taxon>
        <taxon>Dorylaimia</taxon>
        <taxon>Mermithida</taxon>
        <taxon>Mermithoidea</taxon>
        <taxon>Mermithidae</taxon>
        <taxon>Romanomermis</taxon>
    </lineage>
</organism>
<dbReference type="PANTHER" id="PTHR33447">
    <property type="entry name" value="GLUTATHIONE GAMMA-GLUTAMYLCYSTEINYLTRANSFERASE"/>
    <property type="match status" value="1"/>
</dbReference>
<evidence type="ECO:0000256" key="3">
    <source>
        <dbReference type="ARBA" id="ARBA00022679"/>
    </source>
</evidence>
<dbReference type="SUPFAM" id="SSF54001">
    <property type="entry name" value="Cysteine proteinases"/>
    <property type="match status" value="1"/>
</dbReference>
<dbReference type="Pfam" id="PF05023">
    <property type="entry name" value="Phytochelatin"/>
    <property type="match status" value="1"/>
</dbReference>
<dbReference type="InterPro" id="IPR038765">
    <property type="entry name" value="Papain-like_cys_pep_sf"/>
</dbReference>
<name>A0A915KGQ2_ROMCU</name>
<evidence type="ECO:0000256" key="2">
    <source>
        <dbReference type="ARBA" id="ARBA00022539"/>
    </source>
</evidence>
<dbReference type="Gene3D" id="3.90.70.30">
    <property type="entry name" value="Phytochelatin synthase, N-terminal domain"/>
    <property type="match status" value="1"/>
</dbReference>
<sequence>MNPKTYQKTQRHIDLNISRFRSTILSSVRSDNQVTVVSYDRRILSQTGIGHFSPIGGYHGPSDKVLILDVARFKYPPHWVNLEILFRAMQCIDAETDIIIANLSLVNLHWSNKPRGYMLMSLNSDVKPLLLLQLFPNSDNIIKLHKDILNLLQNVAETISPDLRDSFKKFLVALIRATPPILEFRDDIDFNGQNFYNRCCSSCECDLKETQVRILTTEFLPQLMSLPEFDRCATSNKDIVTKMDIISTALFYSWPFDLYFPNELAILVGDSRKIALEQISVLLVNEFDQINNQIRLFIVESDIKKSPLMDEEIFTLKEALELAQQRPGSKIFSFECKKSKNLMESAPINDGSSTQKNRNIKVVDYDLVRKYYVININYFCDYYESILKIHPQNLRYHEIIRCDKPCRLYLDLEFEKTSNVGLDGRKLTACFLNYIIGQIEECFQLIRPSFREILALDSSTEEKFSHHVIVHLPGGKLFRNNAVLGRFMKFCVRRLENMSRHQLIALGLQDFFVKKAGDSITKTPFEEKRCSERYSDEVYRRQRSEVEPRRRTHSARSVRGSFKMKSFVTAAHR</sequence>
<dbReference type="InterPro" id="IPR007719">
    <property type="entry name" value="PCS_N"/>
</dbReference>
<dbReference type="Proteomes" id="UP000887565">
    <property type="component" value="Unplaced"/>
</dbReference>
<proteinExistence type="predicted"/>
<dbReference type="InterPro" id="IPR040409">
    <property type="entry name" value="PCS-like"/>
</dbReference>
<keyword evidence="2" id="KW-0104">Cadmium</keyword>
<evidence type="ECO:0000256" key="1">
    <source>
        <dbReference type="ARBA" id="ARBA00012468"/>
    </source>
</evidence>
<dbReference type="GO" id="GO:0046938">
    <property type="term" value="P:phytochelatin biosynthetic process"/>
    <property type="evidence" value="ECO:0007669"/>
    <property type="project" value="InterPro"/>
</dbReference>
<keyword evidence="4" id="KW-0479">Metal-binding</keyword>
<protein>
    <recommendedName>
        <fullName evidence="1">glutathione gamma-glutamylcysteinyltransferase</fullName>
        <ecNumber evidence="1">2.3.2.15</ecNumber>
    </recommendedName>
</protein>
<dbReference type="PROSITE" id="PS51443">
    <property type="entry name" value="PCS"/>
    <property type="match status" value="1"/>
</dbReference>
<dbReference type="EC" id="2.3.2.15" evidence="1"/>
<evidence type="ECO:0000313" key="6">
    <source>
        <dbReference type="Proteomes" id="UP000887565"/>
    </source>
</evidence>
<reference evidence="7" key="1">
    <citation type="submission" date="2022-11" db="UniProtKB">
        <authorList>
            <consortium name="WormBaseParasite"/>
        </authorList>
    </citation>
    <scope>IDENTIFICATION</scope>
</reference>
<dbReference type="GO" id="GO:0016756">
    <property type="term" value="F:glutathione gamma-glutamylcysteinyltransferase activity"/>
    <property type="evidence" value="ECO:0007669"/>
    <property type="project" value="UniProtKB-EC"/>
</dbReference>